<comment type="caution">
    <text evidence="1">The sequence shown here is derived from an EMBL/GenBank/DDBJ whole genome shotgun (WGS) entry which is preliminary data.</text>
</comment>
<sequence length="148" mass="16555">MFNEIRFSEYVDSGEIVDKINLPDFFKVYLNHRPPFGNTMRAIQKSFNILGDTNSEGKKVIRREDFLKLLLTKGEHMTEEELSDCLATLLGLNPEGWKSEPAATSTEGSQLCLEDELPDEITAEIFATEILGLALSSDSGESLQPARQ</sequence>
<dbReference type="AlphaFoldDB" id="A0A7J8H924"/>
<evidence type="ECO:0000313" key="2">
    <source>
        <dbReference type="Proteomes" id="UP000593571"/>
    </source>
</evidence>
<dbReference type="InterPro" id="IPR011992">
    <property type="entry name" value="EF-hand-dom_pair"/>
</dbReference>
<evidence type="ECO:0000313" key="1">
    <source>
        <dbReference type="EMBL" id="KAF6468658.1"/>
    </source>
</evidence>
<dbReference type="EMBL" id="JACASE010000005">
    <property type="protein sequence ID" value="KAF6468658.1"/>
    <property type="molecule type" value="Genomic_DNA"/>
</dbReference>
<accession>A0A7J8H924</accession>
<keyword evidence="2" id="KW-1185">Reference proteome</keyword>
<gene>
    <name evidence="1" type="ORF">HJG63_020630</name>
</gene>
<proteinExistence type="predicted"/>
<protein>
    <submittedName>
        <fullName evidence="1">Uncharacterized protein</fullName>
    </submittedName>
</protein>
<name>A0A7J8H924_ROUAE</name>
<reference evidence="1 2" key="1">
    <citation type="journal article" date="2020" name="Nature">
        <title>Six reference-quality genomes reveal evolution of bat adaptations.</title>
        <authorList>
            <person name="Jebb D."/>
            <person name="Huang Z."/>
            <person name="Pippel M."/>
            <person name="Hughes G.M."/>
            <person name="Lavrichenko K."/>
            <person name="Devanna P."/>
            <person name="Winkler S."/>
            <person name="Jermiin L.S."/>
            <person name="Skirmuntt E.C."/>
            <person name="Katzourakis A."/>
            <person name="Burkitt-Gray L."/>
            <person name="Ray D.A."/>
            <person name="Sullivan K.A.M."/>
            <person name="Roscito J.G."/>
            <person name="Kirilenko B.M."/>
            <person name="Davalos L.M."/>
            <person name="Corthals A.P."/>
            <person name="Power M.L."/>
            <person name="Jones G."/>
            <person name="Ransome R.D."/>
            <person name="Dechmann D.K.N."/>
            <person name="Locatelli A.G."/>
            <person name="Puechmaille S.J."/>
            <person name="Fedrigo O."/>
            <person name="Jarvis E.D."/>
            <person name="Hiller M."/>
            <person name="Vernes S.C."/>
            <person name="Myers E.W."/>
            <person name="Teeling E.C."/>
        </authorList>
    </citation>
    <scope>NUCLEOTIDE SEQUENCE [LARGE SCALE GENOMIC DNA]</scope>
    <source>
        <strain evidence="1">MRouAeg1</strain>
        <tissue evidence="1">Muscle</tissue>
    </source>
</reference>
<organism evidence="1 2">
    <name type="scientific">Rousettus aegyptiacus</name>
    <name type="common">Egyptian fruit bat</name>
    <name type="synonym">Pteropus aegyptiacus</name>
    <dbReference type="NCBI Taxonomy" id="9407"/>
    <lineage>
        <taxon>Eukaryota</taxon>
        <taxon>Metazoa</taxon>
        <taxon>Chordata</taxon>
        <taxon>Craniata</taxon>
        <taxon>Vertebrata</taxon>
        <taxon>Euteleostomi</taxon>
        <taxon>Mammalia</taxon>
        <taxon>Eutheria</taxon>
        <taxon>Laurasiatheria</taxon>
        <taxon>Chiroptera</taxon>
        <taxon>Yinpterochiroptera</taxon>
        <taxon>Pteropodoidea</taxon>
        <taxon>Pteropodidae</taxon>
        <taxon>Rousettinae</taxon>
        <taxon>Rousettus</taxon>
    </lineage>
</organism>
<dbReference type="Proteomes" id="UP000593571">
    <property type="component" value="Unassembled WGS sequence"/>
</dbReference>
<dbReference type="SUPFAM" id="SSF47473">
    <property type="entry name" value="EF-hand"/>
    <property type="match status" value="1"/>
</dbReference>